<sequence>MKQLEMTTKDRILEKLKKDISLSVNELTSYLEITHMAVRKHLNTLEKDGLISGQYVKQPVGRPVQKYSLTAKGNRLFPNNYESLSVEFLKDIQDLHGEDSIFHLFKTREERQTKNHTERIRKSTPQDKVEEMVKIQNEKGYMAELNQIDDTHYEIIEYNCPIFSVANEFHIACQCETNMFKKVLGTDEVERIQCKTEGNNHCRFIVKF</sequence>
<evidence type="ECO:0000313" key="6">
    <source>
        <dbReference type="Proteomes" id="UP001595882"/>
    </source>
</evidence>
<evidence type="ECO:0000256" key="1">
    <source>
        <dbReference type="ARBA" id="ARBA00023015"/>
    </source>
</evidence>
<name>A0ABV8WSQ4_9BACI</name>
<keyword evidence="1" id="KW-0805">Transcription regulation</keyword>
<dbReference type="Pfam" id="PF08220">
    <property type="entry name" value="HTH_DeoR"/>
    <property type="match status" value="1"/>
</dbReference>
<dbReference type="EMBL" id="JBHSDT010000003">
    <property type="protein sequence ID" value="MFC4402153.1"/>
    <property type="molecule type" value="Genomic_DNA"/>
</dbReference>
<dbReference type="Gene3D" id="1.10.10.10">
    <property type="entry name" value="Winged helix-like DNA-binding domain superfamily/Winged helix DNA-binding domain"/>
    <property type="match status" value="1"/>
</dbReference>
<gene>
    <name evidence="5" type="ORF">ACFOY7_03580</name>
</gene>
<dbReference type="Proteomes" id="UP001595882">
    <property type="component" value="Unassembled WGS sequence"/>
</dbReference>
<comment type="caution">
    <text evidence="5">The sequence shown here is derived from an EMBL/GenBank/DDBJ whole genome shotgun (WGS) entry which is preliminary data.</text>
</comment>
<dbReference type="InterPro" id="IPR001034">
    <property type="entry name" value="DeoR_HTH"/>
</dbReference>
<dbReference type="InterPro" id="IPR036390">
    <property type="entry name" value="WH_DNA-bd_sf"/>
</dbReference>
<feature type="domain" description="HTH deoR-type" evidence="4">
    <location>
        <begin position="9"/>
        <end position="57"/>
    </location>
</feature>
<dbReference type="InterPro" id="IPR036388">
    <property type="entry name" value="WH-like_DNA-bd_sf"/>
</dbReference>
<dbReference type="PANTHER" id="PTHR38600:SF2">
    <property type="entry name" value="SLL0088 PROTEIN"/>
    <property type="match status" value="1"/>
</dbReference>
<organism evidence="5 6">
    <name type="scientific">Gracilibacillus xinjiangensis</name>
    <dbReference type="NCBI Taxonomy" id="1193282"/>
    <lineage>
        <taxon>Bacteria</taxon>
        <taxon>Bacillati</taxon>
        <taxon>Bacillota</taxon>
        <taxon>Bacilli</taxon>
        <taxon>Bacillales</taxon>
        <taxon>Bacillaceae</taxon>
        <taxon>Gracilibacillus</taxon>
    </lineage>
</organism>
<keyword evidence="3" id="KW-0804">Transcription</keyword>
<evidence type="ECO:0000256" key="2">
    <source>
        <dbReference type="ARBA" id="ARBA00023125"/>
    </source>
</evidence>
<proteinExistence type="predicted"/>
<protein>
    <submittedName>
        <fullName evidence="5">Helix-turn-helix transcriptional regulator</fullName>
    </submittedName>
</protein>
<dbReference type="RefSeq" id="WP_390249470.1">
    <property type="nucleotide sequence ID" value="NZ_JBHSDT010000003.1"/>
</dbReference>
<keyword evidence="2" id="KW-0238">DNA-binding</keyword>
<accession>A0ABV8WSQ4</accession>
<keyword evidence="6" id="KW-1185">Reference proteome</keyword>
<dbReference type="CDD" id="cd00090">
    <property type="entry name" value="HTH_ARSR"/>
    <property type="match status" value="1"/>
</dbReference>
<reference evidence="6" key="1">
    <citation type="journal article" date="2019" name="Int. J. Syst. Evol. Microbiol.">
        <title>The Global Catalogue of Microorganisms (GCM) 10K type strain sequencing project: providing services to taxonomists for standard genome sequencing and annotation.</title>
        <authorList>
            <consortium name="The Broad Institute Genomics Platform"/>
            <consortium name="The Broad Institute Genome Sequencing Center for Infectious Disease"/>
            <person name="Wu L."/>
            <person name="Ma J."/>
        </authorList>
    </citation>
    <scope>NUCLEOTIDE SEQUENCE [LARGE SCALE GENOMIC DNA]</scope>
    <source>
        <strain evidence="6">CCUG 37865</strain>
    </source>
</reference>
<dbReference type="PANTHER" id="PTHR38600">
    <property type="entry name" value="TRANSCRIPTIONAL REGULATORY PROTEIN"/>
    <property type="match status" value="1"/>
</dbReference>
<dbReference type="SMART" id="SM00420">
    <property type="entry name" value="HTH_DEOR"/>
    <property type="match status" value="1"/>
</dbReference>
<evidence type="ECO:0000313" key="5">
    <source>
        <dbReference type="EMBL" id="MFC4402153.1"/>
    </source>
</evidence>
<dbReference type="InterPro" id="IPR011991">
    <property type="entry name" value="ArsR-like_HTH"/>
</dbReference>
<evidence type="ECO:0000256" key="3">
    <source>
        <dbReference type="ARBA" id="ARBA00023163"/>
    </source>
</evidence>
<dbReference type="SUPFAM" id="SSF46785">
    <property type="entry name" value="Winged helix' DNA-binding domain"/>
    <property type="match status" value="1"/>
</dbReference>
<evidence type="ECO:0000259" key="4">
    <source>
        <dbReference type="SMART" id="SM00420"/>
    </source>
</evidence>